<name>A0A9D2A4L8_9BACE</name>
<feature type="non-terminal residue" evidence="2">
    <location>
        <position position="253"/>
    </location>
</feature>
<evidence type="ECO:0000259" key="1">
    <source>
        <dbReference type="Pfam" id="PF13712"/>
    </source>
</evidence>
<protein>
    <submittedName>
        <fullName evidence="2">Glycosyltransferase family protein</fullName>
    </submittedName>
</protein>
<accession>A0A9D2A4L8</accession>
<organism evidence="2 3">
    <name type="scientific">Candidatus Bacteroides merdipullorum</name>
    <dbReference type="NCBI Taxonomy" id="2838474"/>
    <lineage>
        <taxon>Bacteria</taxon>
        <taxon>Pseudomonadati</taxon>
        <taxon>Bacteroidota</taxon>
        <taxon>Bacteroidia</taxon>
        <taxon>Bacteroidales</taxon>
        <taxon>Bacteroidaceae</taxon>
        <taxon>Bacteroides</taxon>
    </lineage>
</organism>
<dbReference type="Proteomes" id="UP000824023">
    <property type="component" value="Unassembled WGS sequence"/>
</dbReference>
<dbReference type="SUPFAM" id="SSF53448">
    <property type="entry name" value="Nucleotide-diphospho-sugar transferases"/>
    <property type="match status" value="1"/>
</dbReference>
<reference evidence="2" key="1">
    <citation type="journal article" date="2021" name="PeerJ">
        <title>Extensive microbial diversity within the chicken gut microbiome revealed by metagenomics and culture.</title>
        <authorList>
            <person name="Gilroy R."/>
            <person name="Ravi A."/>
            <person name="Getino M."/>
            <person name="Pursley I."/>
            <person name="Horton D.L."/>
            <person name="Alikhan N.F."/>
            <person name="Baker D."/>
            <person name="Gharbi K."/>
            <person name="Hall N."/>
            <person name="Watson M."/>
            <person name="Adriaenssens E.M."/>
            <person name="Foster-Nyarko E."/>
            <person name="Jarju S."/>
            <person name="Secka A."/>
            <person name="Antonio M."/>
            <person name="Oren A."/>
            <person name="Chaudhuri R.R."/>
            <person name="La Ragione R."/>
            <person name="Hildebrand F."/>
            <person name="Pallen M.J."/>
        </authorList>
    </citation>
    <scope>NUCLEOTIDE SEQUENCE</scope>
    <source>
        <strain evidence="2">ChiHjej12B11-24981</strain>
    </source>
</reference>
<comment type="caution">
    <text evidence="2">The sequence shown here is derived from an EMBL/GenBank/DDBJ whole genome shotgun (WGS) entry which is preliminary data.</text>
</comment>
<evidence type="ECO:0000313" key="3">
    <source>
        <dbReference type="Proteomes" id="UP000824023"/>
    </source>
</evidence>
<dbReference type="AlphaFoldDB" id="A0A9D2A4L8"/>
<dbReference type="Gene3D" id="3.90.550.10">
    <property type="entry name" value="Spore Coat Polysaccharide Biosynthesis Protein SpsA, Chain A"/>
    <property type="match status" value="1"/>
</dbReference>
<gene>
    <name evidence="2" type="ORF">H9819_03275</name>
</gene>
<sequence length="253" mass="29710">MFSIIICSISPERLSQLKANIQKTIGIEHEIIAFDNREKQYPIAKVYNEGARQARYPYLFFVHEDVLFHSENWGKVIAEKLKEPDCGVIGFVGSKMKLKAYSGWMQSGEDRCGFLYQRVGKNAEFCAFNVLLEHPFEEVITVDGLGMFVRKQLWEKYPFDEKMLTGFHCYDLDFSLQIAVTKQYKNYICTSPKVLIEHFSLGNFDRQWVENTIRMHKQKWNAFLPLKVPGYKISKSQEKKLTERSFSNFMRHM</sequence>
<evidence type="ECO:0000313" key="2">
    <source>
        <dbReference type="EMBL" id="HIZ01259.1"/>
    </source>
</evidence>
<dbReference type="Pfam" id="PF13712">
    <property type="entry name" value="Glyco_tranf_2_5"/>
    <property type="match status" value="1"/>
</dbReference>
<feature type="domain" description="Streptomycin biosynthesis protein StrF" evidence="1">
    <location>
        <begin position="4"/>
        <end position="190"/>
    </location>
</feature>
<proteinExistence type="predicted"/>
<reference evidence="2" key="2">
    <citation type="submission" date="2021-04" db="EMBL/GenBank/DDBJ databases">
        <authorList>
            <person name="Gilroy R."/>
        </authorList>
    </citation>
    <scope>NUCLEOTIDE SEQUENCE</scope>
    <source>
        <strain evidence="2">ChiHjej12B11-24981</strain>
    </source>
</reference>
<dbReference type="EMBL" id="DXCK01000047">
    <property type="protein sequence ID" value="HIZ01259.1"/>
    <property type="molecule type" value="Genomic_DNA"/>
</dbReference>
<dbReference type="InterPro" id="IPR059123">
    <property type="entry name" value="StrF_dom"/>
</dbReference>
<dbReference type="InterPro" id="IPR029044">
    <property type="entry name" value="Nucleotide-diphossugar_trans"/>
</dbReference>